<evidence type="ECO:0000256" key="1">
    <source>
        <dbReference type="SAM" id="Phobius"/>
    </source>
</evidence>
<keyword evidence="1" id="KW-0812">Transmembrane</keyword>
<keyword evidence="3" id="KW-1185">Reference proteome</keyword>
<feature type="transmembrane region" description="Helical" evidence="1">
    <location>
        <begin position="40"/>
        <end position="60"/>
    </location>
</feature>
<evidence type="ECO:0000313" key="2">
    <source>
        <dbReference type="EMBL" id="RMX08579.1"/>
    </source>
</evidence>
<dbReference type="RefSeq" id="WP_122226704.1">
    <property type="nucleotide sequence ID" value="NZ_RDQO01000001.1"/>
</dbReference>
<accession>A0A3M6R108</accession>
<name>A0A3M6R108_9BURK</name>
<gene>
    <name evidence="2" type="ORF">D8I35_05780</name>
</gene>
<keyword evidence="1" id="KW-1133">Transmembrane helix</keyword>
<protein>
    <submittedName>
        <fullName evidence="2">Cobalamin biosynthesis protein CbiB</fullName>
    </submittedName>
</protein>
<dbReference type="OrthoDB" id="8533534at2"/>
<keyword evidence="1" id="KW-0472">Membrane</keyword>
<feature type="transmembrane region" description="Helical" evidence="1">
    <location>
        <begin position="159"/>
        <end position="182"/>
    </location>
</feature>
<evidence type="ECO:0000313" key="3">
    <source>
        <dbReference type="Proteomes" id="UP000278006"/>
    </source>
</evidence>
<dbReference type="AlphaFoldDB" id="A0A3M6R108"/>
<dbReference type="EMBL" id="RDQO01000001">
    <property type="protein sequence ID" value="RMX08579.1"/>
    <property type="molecule type" value="Genomic_DNA"/>
</dbReference>
<comment type="caution">
    <text evidence="2">The sequence shown here is derived from an EMBL/GenBank/DDBJ whole genome shotgun (WGS) entry which is preliminary data.</text>
</comment>
<feature type="transmembrane region" description="Helical" evidence="1">
    <location>
        <begin position="67"/>
        <end position="91"/>
    </location>
</feature>
<proteinExistence type="predicted"/>
<dbReference type="Proteomes" id="UP000278006">
    <property type="component" value="Unassembled WGS sequence"/>
</dbReference>
<reference evidence="2 3" key="1">
    <citation type="submission" date="2018-10" db="EMBL/GenBank/DDBJ databases">
        <title>Draft genome of Cortibacter populi DSM10536.</title>
        <authorList>
            <person name="Bernier A.-M."/>
            <person name="Bernard K."/>
        </authorList>
    </citation>
    <scope>NUCLEOTIDE SEQUENCE [LARGE SCALE GENOMIC DNA]</scope>
    <source>
        <strain evidence="2 3">DSM 105136</strain>
    </source>
</reference>
<sequence>MVLAIFFALLLEQLRPLEGPRSIARSLRHLMVVLRRSLDAGAGWQAALLWALVAAGPALLSWLVYALLLAWLGWFAAFVWTVGVLAATLGFRSFSLHFTRIRNALSMGDEGQAAAALLEWQQLLRPGQPAAPWMLRRLRGEALVAQTIKVSLLYMHRHVFGVFAAFGLLAPLGLGPAGAVLLRCAEYAYRQWSETYPGRAAEARASPALNRLARQAWAVVDAVPVRCSALVFAAVGRFEEALGAWRAHRASSPDDAEGALLGAAVAAMGLPRAAFEWPGLGALGALGALVRLSATERIDDALDDSEAKDVLDVQALHDLATLIWRALLLWGGLLTMVLLLSAVL</sequence>
<feature type="transmembrane region" description="Helical" evidence="1">
    <location>
        <begin position="322"/>
        <end position="343"/>
    </location>
</feature>
<organism evidence="2 3">
    <name type="scientific">Corticibacter populi</name>
    <dbReference type="NCBI Taxonomy" id="1550736"/>
    <lineage>
        <taxon>Bacteria</taxon>
        <taxon>Pseudomonadati</taxon>
        <taxon>Pseudomonadota</taxon>
        <taxon>Betaproteobacteria</taxon>
        <taxon>Burkholderiales</taxon>
        <taxon>Comamonadaceae</taxon>
        <taxon>Corticibacter</taxon>
    </lineage>
</organism>